<feature type="region of interest" description="Disordered" evidence="1">
    <location>
        <begin position="1"/>
        <end position="23"/>
    </location>
</feature>
<dbReference type="EMBL" id="JACAZE010000010">
    <property type="protein sequence ID" value="KAF7305263.1"/>
    <property type="molecule type" value="Genomic_DNA"/>
</dbReference>
<dbReference type="Proteomes" id="UP000613580">
    <property type="component" value="Unassembled WGS sequence"/>
</dbReference>
<proteinExistence type="predicted"/>
<feature type="compositionally biased region" description="Low complexity" evidence="1">
    <location>
        <begin position="232"/>
        <end position="247"/>
    </location>
</feature>
<comment type="caution">
    <text evidence="2">The sequence shown here is derived from an EMBL/GenBank/DDBJ whole genome shotgun (WGS) entry which is preliminary data.</text>
</comment>
<feature type="region of interest" description="Disordered" evidence="1">
    <location>
        <begin position="314"/>
        <end position="392"/>
    </location>
</feature>
<sequence length="392" mass="41243">MSTAFQNYQAESASASDSNLVSPPTATAIVNKAHTASNNTTSTIPRKRGYQAAFGADMNDNATGDVRTASTFLADFTASSSISSSFSTSHFASSLASSDNTVEPNGTKPASPLSSGNLASQDDNNKKPSQESTLPTPTPTRKAPKAGLYGPGRRAPGAAAPNDSATSPGCTAPDDADLPLPLPLHPRPLLPTTPSSSAAPAPTTPSPTPPANPALTPTPREKRVRTRIVSTRQRAASASAKGRSASGRAGGRRARQSSALRISVLRRNAFRARRAEMVAKAKEAAVAEEKEAPVVKPQPKEVVVVKTEVKTEVKPQEMSRPGEEVRTVKRGRGREVARRMREATETETGQETPVEREQKRARVGSEEGKSGMVAAKADEQPMEGAEMVVDSE</sequence>
<feature type="compositionally biased region" description="Low complexity" evidence="1">
    <location>
        <begin position="89"/>
        <end position="98"/>
    </location>
</feature>
<feature type="compositionally biased region" description="Basic and acidic residues" evidence="1">
    <location>
        <begin position="314"/>
        <end position="344"/>
    </location>
</feature>
<evidence type="ECO:0000256" key="1">
    <source>
        <dbReference type="SAM" id="MobiDB-lite"/>
    </source>
</evidence>
<protein>
    <submittedName>
        <fullName evidence="2">Uncharacterized protein</fullName>
    </submittedName>
</protein>
<feature type="compositionally biased region" description="Pro residues" evidence="1">
    <location>
        <begin position="180"/>
        <end position="191"/>
    </location>
</feature>
<feature type="compositionally biased region" description="Low complexity" evidence="1">
    <location>
        <begin position="192"/>
        <end position="201"/>
    </location>
</feature>
<organism evidence="2 3">
    <name type="scientific">Mycena chlorophos</name>
    <name type="common">Agaric fungus</name>
    <name type="synonym">Agaricus chlorophos</name>
    <dbReference type="NCBI Taxonomy" id="658473"/>
    <lineage>
        <taxon>Eukaryota</taxon>
        <taxon>Fungi</taxon>
        <taxon>Dikarya</taxon>
        <taxon>Basidiomycota</taxon>
        <taxon>Agaricomycotina</taxon>
        <taxon>Agaricomycetes</taxon>
        <taxon>Agaricomycetidae</taxon>
        <taxon>Agaricales</taxon>
        <taxon>Marasmiineae</taxon>
        <taxon>Mycenaceae</taxon>
        <taxon>Mycena</taxon>
    </lineage>
</organism>
<evidence type="ECO:0000313" key="3">
    <source>
        <dbReference type="Proteomes" id="UP000613580"/>
    </source>
</evidence>
<dbReference type="AlphaFoldDB" id="A0A8H6ST04"/>
<feature type="compositionally biased region" description="Pro residues" evidence="1">
    <location>
        <begin position="202"/>
        <end position="212"/>
    </location>
</feature>
<accession>A0A8H6ST04</accession>
<gene>
    <name evidence="2" type="ORF">HMN09_00777200</name>
</gene>
<feature type="compositionally biased region" description="Basic and acidic residues" evidence="1">
    <location>
        <begin position="353"/>
        <end position="369"/>
    </location>
</feature>
<feature type="compositionally biased region" description="Low complexity" evidence="1">
    <location>
        <begin position="151"/>
        <end position="161"/>
    </location>
</feature>
<feature type="compositionally biased region" description="Polar residues" evidence="1">
    <location>
        <begin position="112"/>
        <end position="122"/>
    </location>
</feature>
<evidence type="ECO:0000313" key="2">
    <source>
        <dbReference type="EMBL" id="KAF7305263.1"/>
    </source>
</evidence>
<name>A0A8H6ST04_MYCCL</name>
<reference evidence="2" key="1">
    <citation type="submission" date="2020-05" db="EMBL/GenBank/DDBJ databases">
        <title>Mycena genomes resolve the evolution of fungal bioluminescence.</title>
        <authorList>
            <person name="Tsai I.J."/>
        </authorList>
    </citation>
    <scope>NUCLEOTIDE SEQUENCE</scope>
    <source>
        <strain evidence="2">110903Hualien_Pintung</strain>
    </source>
</reference>
<keyword evidence="3" id="KW-1185">Reference proteome</keyword>
<feature type="region of interest" description="Disordered" evidence="1">
    <location>
        <begin position="89"/>
        <end position="257"/>
    </location>
</feature>